<dbReference type="SUPFAM" id="SSF50405">
    <property type="entry name" value="Actin-crosslinking proteins"/>
    <property type="match status" value="2"/>
</dbReference>
<dbReference type="GO" id="GO:0009251">
    <property type="term" value="P:glucan catabolic process"/>
    <property type="evidence" value="ECO:0007669"/>
    <property type="project" value="TreeGrafter"/>
</dbReference>
<organism evidence="5 6">
    <name type="scientific">Chitinophaga rupis</name>
    <dbReference type="NCBI Taxonomy" id="573321"/>
    <lineage>
        <taxon>Bacteria</taxon>
        <taxon>Pseudomonadati</taxon>
        <taxon>Bacteroidota</taxon>
        <taxon>Chitinophagia</taxon>
        <taxon>Chitinophagales</taxon>
        <taxon>Chitinophagaceae</taxon>
        <taxon>Chitinophaga</taxon>
    </lineage>
</organism>
<dbReference type="PANTHER" id="PTHR31297:SF13">
    <property type="entry name" value="PUTATIVE-RELATED"/>
    <property type="match status" value="1"/>
</dbReference>
<dbReference type="InterPro" id="IPR026444">
    <property type="entry name" value="Secre_tail"/>
</dbReference>
<dbReference type="SUPFAM" id="SSF51445">
    <property type="entry name" value="(Trans)glycosidases"/>
    <property type="match status" value="2"/>
</dbReference>
<dbReference type="Proteomes" id="UP000198984">
    <property type="component" value="Unassembled WGS sequence"/>
</dbReference>
<dbReference type="InterPro" id="IPR001223">
    <property type="entry name" value="Glyco_hydro18_cat"/>
</dbReference>
<dbReference type="Gene3D" id="3.40.5.30">
    <property type="entry name" value="(Trans)glycosidases - domain 2"/>
    <property type="match status" value="1"/>
</dbReference>
<dbReference type="PANTHER" id="PTHR31297">
    <property type="entry name" value="GLUCAN ENDO-1,6-BETA-GLUCOSIDASE B"/>
    <property type="match status" value="1"/>
</dbReference>
<dbReference type="Gene3D" id="2.80.10.50">
    <property type="match status" value="2"/>
</dbReference>
<dbReference type="InterPro" id="IPR011583">
    <property type="entry name" value="Chitinase_II/V-like_cat"/>
</dbReference>
<sequence>MRTRSTRRHGLPRRAPYLYLYCSVLLLALCLSMQTFAQQLSRLRQSGTRIINESNQEVILKGVGLGGWMLQEGYMIKPSFSGGGTQWSIKKRLYDQGQTDAQVEAFYQSWRNNFITKADIDYLASQGFNCVRLPLHYELFLTSAQRAVRNSVARNSGNYNTYVSNLTSWYNSNQLFNDADLEGFRLTDSLLKWTAANNMYVILDLHAAPGAQGTDANISDALVGNDLWNKQIYRDMTVRLWQRLSTRYINNNGVAFYDLINEPNNVPDNRTIHDLFERLINAIRAQGDDHLLMIEGNGWGNNYNYMEPFTFTNRSNLVYNAHRYWITNSTTETNGDVNQINLIANMVNFRNTNQVPVWVGETGENDNNWLSENIRALNSKGIGWCHWTYKRFDTQENAALMHINPPYLMDGASNMAAVLNNIKFANCVKNNGTIAAVAPGIQPPPSTGPIGKTIWLKGFNGQYVSSENGTQAMNCNRPTVQGWEQFLVGDGGNGKITLSNQGKFVSSENGEQAITCSRATAQDWEKFDWIVNADGTISLRGNNGLYISSENGTQAMTCTRTTIQGWEAFSWGEVSAAAMAAAAVTNNFKVVGYMPSWAGNVDPQSVQYSKLTHINYAFLLPNSNGSLQPIENPGKLQSLVTNAHAKGVKVMISVGGWNNGNDGGFEGLAANSSTRTTFVNNMIAFVNQYGLDGVDIDWEYPDNGASANNYLALMTQLSTEMHNRGKLLTAAVVAVGGSSIVNGVFSVVDFLTIMAYDANNANHSTYDYAVQSLNYWRGRGLAKEKAILGLPFYARPSWDGYNTLLANGASPNADVFNGNYYNGIPTIKRKTNLAFDNGGGVMMWELSQDVAPTNPNSLVTAIYQVVLERSGDTSNPPPPTTAPIGQTIWLQGFNGQYVSSENGEEPMNCNRPTVQGWEQFLVGDGSNGKITLSNQGKFVSSENGEQAITCSRTTAQDWEKFDWIVNADGTISLRGNNGLYVSSENGTQAMTCNRPTIQGWEAFNYGIVGAAARAAIAATAVAPKEAATAKAGSALVYPNPVVKGSTFTVKVEQYDASKPVQVVLIDVNKKVVSYQKASTGMLSIPTGNVASGFYIMTITNGKNTYTKKVIIQ</sequence>
<keyword evidence="2 3" id="KW-0326">Glycosidase</keyword>
<dbReference type="GO" id="GO:0008061">
    <property type="term" value="F:chitin binding"/>
    <property type="evidence" value="ECO:0007669"/>
    <property type="project" value="InterPro"/>
</dbReference>
<dbReference type="InterPro" id="IPR001547">
    <property type="entry name" value="Glyco_hydro_5"/>
</dbReference>
<evidence type="ECO:0000256" key="2">
    <source>
        <dbReference type="ARBA" id="ARBA00023295"/>
    </source>
</evidence>
<protein>
    <submittedName>
        <fullName evidence="5">Por secretion system C-terminal sorting domain-containing protein</fullName>
    </submittedName>
</protein>
<dbReference type="PROSITE" id="PS51910">
    <property type="entry name" value="GH18_2"/>
    <property type="match status" value="1"/>
</dbReference>
<proteinExistence type="predicted"/>
<evidence type="ECO:0000256" key="1">
    <source>
        <dbReference type="ARBA" id="ARBA00022801"/>
    </source>
</evidence>
<evidence type="ECO:0000313" key="5">
    <source>
        <dbReference type="EMBL" id="SEM80013.1"/>
    </source>
</evidence>
<dbReference type="Gene3D" id="3.20.20.80">
    <property type="entry name" value="Glycosidases"/>
    <property type="match status" value="2"/>
</dbReference>
<gene>
    <name evidence="5" type="ORF">SAMN04488505_106182</name>
</gene>
<dbReference type="InterPro" id="IPR050386">
    <property type="entry name" value="Glycosyl_hydrolase_5"/>
</dbReference>
<dbReference type="AlphaFoldDB" id="A0A1H8BB10"/>
<dbReference type="OrthoDB" id="9800955at2"/>
<evidence type="ECO:0000256" key="3">
    <source>
        <dbReference type="RuleBase" id="RU000489"/>
    </source>
</evidence>
<dbReference type="STRING" id="573321.SAMN04488505_106182"/>
<keyword evidence="1 3" id="KW-0378">Hydrolase</keyword>
<dbReference type="Pfam" id="PF00704">
    <property type="entry name" value="Glyco_hydro_18"/>
    <property type="match status" value="1"/>
</dbReference>
<dbReference type="Pfam" id="PF18962">
    <property type="entry name" value="Por_Secre_tail"/>
    <property type="match status" value="1"/>
</dbReference>
<dbReference type="CDD" id="cd23342">
    <property type="entry name" value="beta-trefoil_FSCN_ZgPorA-like"/>
    <property type="match status" value="2"/>
</dbReference>
<keyword evidence="6" id="KW-1185">Reference proteome</keyword>
<feature type="domain" description="GH18" evidence="4">
    <location>
        <begin position="588"/>
        <end position="869"/>
    </location>
</feature>
<dbReference type="InterPro" id="IPR008999">
    <property type="entry name" value="Actin-crosslinking"/>
</dbReference>
<name>A0A1H8BB10_9BACT</name>
<accession>A0A1H8BB10</accession>
<dbReference type="SMART" id="SM00636">
    <property type="entry name" value="Glyco_18"/>
    <property type="match status" value="1"/>
</dbReference>
<dbReference type="InterPro" id="IPR017853">
    <property type="entry name" value="GH"/>
</dbReference>
<evidence type="ECO:0000259" key="4">
    <source>
        <dbReference type="PROSITE" id="PS51910"/>
    </source>
</evidence>
<reference evidence="5 6" key="1">
    <citation type="submission" date="2016-10" db="EMBL/GenBank/DDBJ databases">
        <authorList>
            <person name="de Groot N.N."/>
        </authorList>
    </citation>
    <scope>NUCLEOTIDE SEQUENCE [LARGE SCALE GENOMIC DNA]</scope>
    <source>
        <strain evidence="5 6">DSM 21039</strain>
    </source>
</reference>
<dbReference type="GO" id="GO:0008422">
    <property type="term" value="F:beta-glucosidase activity"/>
    <property type="evidence" value="ECO:0007669"/>
    <property type="project" value="TreeGrafter"/>
</dbReference>
<dbReference type="GO" id="GO:0005576">
    <property type="term" value="C:extracellular region"/>
    <property type="evidence" value="ECO:0007669"/>
    <property type="project" value="TreeGrafter"/>
</dbReference>
<dbReference type="GO" id="GO:0009986">
    <property type="term" value="C:cell surface"/>
    <property type="evidence" value="ECO:0007669"/>
    <property type="project" value="TreeGrafter"/>
</dbReference>
<dbReference type="InterPro" id="IPR001579">
    <property type="entry name" value="Glyco_hydro_18_chit_AS"/>
</dbReference>
<evidence type="ECO:0000313" key="6">
    <source>
        <dbReference type="Proteomes" id="UP000198984"/>
    </source>
</evidence>
<dbReference type="Pfam" id="PF00150">
    <property type="entry name" value="Cellulase"/>
    <property type="match status" value="1"/>
</dbReference>
<dbReference type="EMBL" id="FOBB01000006">
    <property type="protein sequence ID" value="SEM80013.1"/>
    <property type="molecule type" value="Genomic_DNA"/>
</dbReference>
<dbReference type="PROSITE" id="PS01095">
    <property type="entry name" value="GH18_1"/>
    <property type="match status" value="1"/>
</dbReference>
<dbReference type="NCBIfam" id="TIGR04183">
    <property type="entry name" value="Por_Secre_tail"/>
    <property type="match status" value="1"/>
</dbReference>